<reference evidence="3" key="1">
    <citation type="journal article" date="2014" name="Genome Announc.">
        <title>Draft genome sequence of Colletotrichum sublineola, a destructive pathogen of cultivated sorghum.</title>
        <authorList>
            <person name="Baroncelli R."/>
            <person name="Sanz-Martin J.M."/>
            <person name="Rech G.E."/>
            <person name="Sukno S.A."/>
            <person name="Thon M.R."/>
        </authorList>
    </citation>
    <scope>NUCLEOTIDE SEQUENCE [LARGE SCALE GENOMIC DNA]</scope>
    <source>
        <strain evidence="3">TX430BB</strain>
    </source>
</reference>
<proteinExistence type="predicted"/>
<keyword evidence="1" id="KW-0175">Coiled coil</keyword>
<feature type="coiled-coil region" evidence="1">
    <location>
        <begin position="620"/>
        <end position="699"/>
    </location>
</feature>
<dbReference type="Proteomes" id="UP000027238">
    <property type="component" value="Unassembled WGS sequence"/>
</dbReference>
<accession>A0A066XIC0</accession>
<dbReference type="eggNOG" id="ENOG502S0KD">
    <property type="taxonomic scope" value="Eukaryota"/>
</dbReference>
<dbReference type="Pfam" id="PF12520">
    <property type="entry name" value="DUF3723"/>
    <property type="match status" value="1"/>
</dbReference>
<dbReference type="AlphaFoldDB" id="A0A066XIC0"/>
<protein>
    <submittedName>
        <fullName evidence="2">Uncharacterized protein</fullName>
    </submittedName>
</protein>
<gene>
    <name evidence="2" type="ORF">CSUB01_07531</name>
</gene>
<evidence type="ECO:0000313" key="2">
    <source>
        <dbReference type="EMBL" id="KDN65750.1"/>
    </source>
</evidence>
<comment type="caution">
    <text evidence="2">The sequence shown here is derived from an EMBL/GenBank/DDBJ whole genome shotgun (WGS) entry which is preliminary data.</text>
</comment>
<dbReference type="HOGENOM" id="CLU_004286_2_1_1"/>
<dbReference type="OMA" id="LWAFCGR"/>
<evidence type="ECO:0000256" key="1">
    <source>
        <dbReference type="SAM" id="Coils"/>
    </source>
</evidence>
<dbReference type="STRING" id="1173701.A0A066XIC0"/>
<sequence length="874" mass="100933">MLESSFTQVNRRLEEERRAKFCGTASISISSLRPTLRATNRVRRPVPEPLKRLYREEHGCRQEDNRHHAKATISQDDFALALANAGISAERLQSDALPYSRLEFPPEVQLECLQGTDRIMAADEVFDGMNKRWIVDLFLDDLSDELKTFFVEEYEYQKEPEDGEFYCKIRRYQGHHGDENPFFERIWLGRLSALSNHRRSRWNQLFRHKKYSDAFDALLAIPALFCGFRLSVFHEVISMRCDEPNLHYLKHILNVWTDICGGDRQTMRLIDRQSIERLQGTAPGAFSTDHDELLSHVKSGHILGNFPEEQRDEIWVRICNVSQQRLIPSLFTFFEDRKFLSTAADCMRRLTGVSSKVTVLSRLDEMFQDTNQQADQCIVQVSQTAYVTVPGDEATRFDLGSRQLWLAAFRDFRELPADVRKKDVLAKARKRADETTLFEFASLANRLGFESNDLSTILKASPDFEVAKRLLLCARKPEQYRYPDFEKCLQKVTEIIATAQPVFPAEAHSSEMNEACVEAPIRCGIPRDSHHDRDQPKLFLPNILSAPETGQARITSFFIRRSVYLSYFGLPQSLADFVVGQQSTRHLDLGNRGANSAERMDLDSEAHTNAAAQTNEQSKLDHLRELSRKEQDKLNHLQQLAKEEQERLHQLTQEQSKLDQLRELVRKEQDKLDHLRQLAKEEQERLHQFSKSVHNAANEADFLQNQIITEVPEESNQHSSGMELVLFNTMNSRREASLVGEVEIRPPKENNPHPAKRTRRITRFDFDRVKGKTVPDEDSNSGVASSTKQKITIEFFARQGTGRWVLSDEIEVYASDPSTVERTAKKYLRKNFLLYDISGNYLNARTCFNQVTANHTNRIMVAHKDQPFDYEEEL</sequence>
<dbReference type="EMBL" id="JMSE01000999">
    <property type="protein sequence ID" value="KDN65750.1"/>
    <property type="molecule type" value="Genomic_DNA"/>
</dbReference>
<name>A0A066XIC0_COLSU</name>
<dbReference type="InterPro" id="IPR022198">
    <property type="entry name" value="DUF3723"/>
</dbReference>
<organism evidence="2 3">
    <name type="scientific">Colletotrichum sublineola</name>
    <name type="common">Sorghum anthracnose fungus</name>
    <dbReference type="NCBI Taxonomy" id="1173701"/>
    <lineage>
        <taxon>Eukaryota</taxon>
        <taxon>Fungi</taxon>
        <taxon>Dikarya</taxon>
        <taxon>Ascomycota</taxon>
        <taxon>Pezizomycotina</taxon>
        <taxon>Sordariomycetes</taxon>
        <taxon>Hypocreomycetidae</taxon>
        <taxon>Glomerellales</taxon>
        <taxon>Glomerellaceae</taxon>
        <taxon>Colletotrichum</taxon>
        <taxon>Colletotrichum graminicola species complex</taxon>
    </lineage>
</organism>
<dbReference type="OrthoDB" id="4848439at2759"/>
<evidence type="ECO:0000313" key="3">
    <source>
        <dbReference type="Proteomes" id="UP000027238"/>
    </source>
</evidence>
<keyword evidence="3" id="KW-1185">Reference proteome</keyword>